<dbReference type="InterPro" id="IPR014940">
    <property type="entry name" value="BAAT_C"/>
</dbReference>
<keyword evidence="4" id="KW-1185">Reference proteome</keyword>
<dbReference type="Gene3D" id="3.40.50.1820">
    <property type="entry name" value="alpha/beta hydrolase"/>
    <property type="match status" value="1"/>
</dbReference>
<feature type="signal peptide" evidence="1">
    <location>
        <begin position="1"/>
        <end position="27"/>
    </location>
</feature>
<keyword evidence="1" id="KW-0732">Signal</keyword>
<dbReference type="GO" id="GO:0047617">
    <property type="term" value="F:fatty acyl-CoA hydrolase activity"/>
    <property type="evidence" value="ECO:0007669"/>
    <property type="project" value="TreeGrafter"/>
</dbReference>
<evidence type="ECO:0000259" key="2">
    <source>
        <dbReference type="Pfam" id="PF08840"/>
    </source>
</evidence>
<dbReference type="OrthoDB" id="8922993at2"/>
<name>A0A1M6W8Y5_9BACT</name>
<dbReference type="SUPFAM" id="SSF53474">
    <property type="entry name" value="alpha/beta-Hydrolases"/>
    <property type="match status" value="1"/>
</dbReference>
<accession>A0A1M6W8Y5</accession>
<dbReference type="Pfam" id="PF08840">
    <property type="entry name" value="BAAT_C"/>
    <property type="match status" value="1"/>
</dbReference>
<dbReference type="PANTHER" id="PTHR10824:SF4">
    <property type="entry name" value="ACYL-COENZYME A THIOESTERASE 1-LIKE"/>
    <property type="match status" value="1"/>
</dbReference>
<proteinExistence type="predicted"/>
<evidence type="ECO:0000313" key="4">
    <source>
        <dbReference type="Proteomes" id="UP000183947"/>
    </source>
</evidence>
<dbReference type="AlphaFoldDB" id="A0A1M6W8Y5"/>
<dbReference type="GO" id="GO:0006631">
    <property type="term" value="P:fatty acid metabolic process"/>
    <property type="evidence" value="ECO:0007669"/>
    <property type="project" value="TreeGrafter"/>
</dbReference>
<reference evidence="4" key="1">
    <citation type="submission" date="2016-11" db="EMBL/GenBank/DDBJ databases">
        <authorList>
            <person name="Varghese N."/>
            <person name="Submissions S."/>
        </authorList>
    </citation>
    <scope>NUCLEOTIDE SEQUENCE [LARGE SCALE GENOMIC DNA]</scope>
    <source>
        <strain evidence="4">DSM 18569</strain>
    </source>
</reference>
<gene>
    <name evidence="3" type="ORF">SAMN02746009_01782</name>
</gene>
<protein>
    <submittedName>
        <fullName evidence="3">BAAT / Acyl-CoA thioester hydrolase C terminal</fullName>
    </submittedName>
</protein>
<organism evidence="3 4">
    <name type="scientific">Hymenobacter psychrotolerans DSM 18569</name>
    <dbReference type="NCBI Taxonomy" id="1121959"/>
    <lineage>
        <taxon>Bacteria</taxon>
        <taxon>Pseudomonadati</taxon>
        <taxon>Bacteroidota</taxon>
        <taxon>Cytophagia</taxon>
        <taxon>Cytophagales</taxon>
        <taxon>Hymenobacteraceae</taxon>
        <taxon>Hymenobacter</taxon>
    </lineage>
</organism>
<keyword evidence="3" id="KW-0378">Hydrolase</keyword>
<sequence>MRQPLLPFACFLSFFLSLLLSAVPVFSAPIDLKTPGVQSLLYVGAGRQQPLLVGLGGSEGGNAWASARCQPTREQLVADGYAFLALGYFKADGTPPLLDRISLDTVYAAIKAATRHPQVSGRRIALIGGSRGADLALLLASRYPDIRCVVSIVGSHVAFPGHTSHFTTSAWSYRGQQLPFVPVNEAAVPFLMQGNLRATFAAMLTDTAAVRHALIPVEKIRGAVLLLSATQDEVCPSTLMAGHMPAQLQRRPSRYPQQHITIEGGHAAPLQHFPAIIRFLHTNFPAR</sequence>
<dbReference type="InterPro" id="IPR029058">
    <property type="entry name" value="AB_hydrolase_fold"/>
</dbReference>
<dbReference type="Proteomes" id="UP000183947">
    <property type="component" value="Unassembled WGS sequence"/>
</dbReference>
<dbReference type="GO" id="GO:0006637">
    <property type="term" value="P:acyl-CoA metabolic process"/>
    <property type="evidence" value="ECO:0007669"/>
    <property type="project" value="TreeGrafter"/>
</dbReference>
<evidence type="ECO:0000256" key="1">
    <source>
        <dbReference type="SAM" id="SignalP"/>
    </source>
</evidence>
<dbReference type="STRING" id="1121959.SAMN02746009_01782"/>
<dbReference type="EMBL" id="FRAS01000007">
    <property type="protein sequence ID" value="SHK90181.1"/>
    <property type="molecule type" value="Genomic_DNA"/>
</dbReference>
<feature type="chain" id="PRO_5012884159" evidence="1">
    <location>
        <begin position="28"/>
        <end position="287"/>
    </location>
</feature>
<dbReference type="PANTHER" id="PTHR10824">
    <property type="entry name" value="ACYL-COENZYME A THIOESTERASE-RELATED"/>
    <property type="match status" value="1"/>
</dbReference>
<feature type="domain" description="BAAT/Acyl-CoA thioester hydrolase C-terminal" evidence="2">
    <location>
        <begin position="109"/>
        <end position="280"/>
    </location>
</feature>
<evidence type="ECO:0000313" key="3">
    <source>
        <dbReference type="EMBL" id="SHK90181.1"/>
    </source>
</evidence>